<dbReference type="EMBL" id="MAGO01000012">
    <property type="protein sequence ID" value="OCC14462.1"/>
    <property type="molecule type" value="Genomic_DNA"/>
</dbReference>
<gene>
    <name evidence="1" type="ORF">DBT_2191</name>
</gene>
<keyword evidence="2" id="KW-1185">Reference proteome</keyword>
<evidence type="ECO:0000313" key="1">
    <source>
        <dbReference type="EMBL" id="OCC14462.1"/>
    </source>
</evidence>
<organism evidence="1 2">
    <name type="scientific">Dissulfuribacter thermophilus</name>
    <dbReference type="NCBI Taxonomy" id="1156395"/>
    <lineage>
        <taxon>Bacteria</taxon>
        <taxon>Pseudomonadati</taxon>
        <taxon>Thermodesulfobacteriota</taxon>
        <taxon>Dissulfuribacteria</taxon>
        <taxon>Dissulfuribacterales</taxon>
        <taxon>Dissulfuribacteraceae</taxon>
        <taxon>Dissulfuribacter</taxon>
    </lineage>
</organism>
<name>A0A1B9F3G3_9BACT</name>
<dbReference type="Proteomes" id="UP000093080">
    <property type="component" value="Unassembled WGS sequence"/>
</dbReference>
<comment type="caution">
    <text evidence="1">The sequence shown here is derived from an EMBL/GenBank/DDBJ whole genome shotgun (WGS) entry which is preliminary data.</text>
</comment>
<dbReference type="AlphaFoldDB" id="A0A1B9F3G3"/>
<reference evidence="1 2" key="1">
    <citation type="submission" date="2016-06" db="EMBL/GenBank/DDBJ databases">
        <title>Respiratory ammonification of nitrate coupled to the oxidation of elemental sulfur in deep-sea autotrophic thermophilic bacteria.</title>
        <authorList>
            <person name="Slobodkina G.B."/>
            <person name="Mardanov A.V."/>
            <person name="Ravin N.V."/>
            <person name="Frolova A.A."/>
            <person name="Viryasiv M.B."/>
            <person name="Chernyh N.A."/>
            <person name="Bonch-Osmolovskaya E.A."/>
            <person name="Slobodkin A.I."/>
        </authorList>
    </citation>
    <scope>NUCLEOTIDE SEQUENCE [LARGE SCALE GENOMIC DNA]</scope>
    <source>
        <strain evidence="1 2">S69</strain>
    </source>
</reference>
<evidence type="ECO:0000313" key="2">
    <source>
        <dbReference type="Proteomes" id="UP000093080"/>
    </source>
</evidence>
<accession>A0A1B9F3G3</accession>
<sequence>MSSTIRKKGQESLPAPFFLLPIAFFLLPSTQNSTLSDLFLPPKKIYSLTEYFI</sequence>
<dbReference type="STRING" id="1156395.DBT_2191"/>
<proteinExistence type="predicted"/>
<protein>
    <submittedName>
        <fullName evidence="1">Uncharacterized protein</fullName>
    </submittedName>
</protein>